<accession>A0A0M2UYJ9</accession>
<proteinExistence type="predicted"/>
<dbReference type="EMBL" id="LAQJ01000180">
    <property type="protein sequence ID" value="KKO19554.1"/>
    <property type="molecule type" value="Genomic_DNA"/>
</dbReference>
<reference evidence="1 2" key="1">
    <citation type="journal article" date="2013" name="BMC Microbiol.">
        <title>Identification of the type II cytochrome c maturation pathway in anammox bacteria by comparative genomics.</title>
        <authorList>
            <person name="Ferousi C."/>
            <person name="Speth D.R."/>
            <person name="Reimann J."/>
            <person name="Op den Camp H.J."/>
            <person name="Allen J.W."/>
            <person name="Keltjens J.T."/>
            <person name="Jetten M.S."/>
        </authorList>
    </citation>
    <scope>NUCLEOTIDE SEQUENCE [LARGE SCALE GENOMIC DNA]</scope>
    <source>
        <strain evidence="1">RU1</strain>
    </source>
</reference>
<dbReference type="AlphaFoldDB" id="A0A0M2UYJ9"/>
<evidence type="ECO:0000313" key="1">
    <source>
        <dbReference type="EMBL" id="KKO19554.1"/>
    </source>
</evidence>
<comment type="caution">
    <text evidence="1">The sequence shown here is derived from an EMBL/GenBank/DDBJ whole genome shotgun (WGS) entry which is preliminary data.</text>
</comment>
<name>A0A0M2UYJ9_9BACT</name>
<protein>
    <submittedName>
        <fullName evidence="1">Uncharacterized protein</fullName>
    </submittedName>
</protein>
<dbReference type="Proteomes" id="UP000034954">
    <property type="component" value="Unassembled WGS sequence"/>
</dbReference>
<evidence type="ECO:0000313" key="2">
    <source>
        <dbReference type="Proteomes" id="UP000034954"/>
    </source>
</evidence>
<gene>
    <name evidence="1" type="ORF">BROFUL_01725</name>
</gene>
<keyword evidence="2" id="KW-1185">Reference proteome</keyword>
<organism evidence="1 2">
    <name type="scientific">Candidatus Brocadia fulgida</name>
    <dbReference type="NCBI Taxonomy" id="380242"/>
    <lineage>
        <taxon>Bacteria</taxon>
        <taxon>Pseudomonadati</taxon>
        <taxon>Planctomycetota</taxon>
        <taxon>Candidatus Brocadiia</taxon>
        <taxon>Candidatus Brocadiales</taxon>
        <taxon>Candidatus Brocadiaceae</taxon>
        <taxon>Candidatus Brocadia</taxon>
    </lineage>
</organism>
<sequence>MPHLNIVSARRKVRDNFRVPIRATIIILGNKLRLTVRTVERHHNIRWTFRLNRIATSSLRSELKEVLLSRSANFGSVAFAR</sequence>